<feature type="non-terminal residue" evidence="4">
    <location>
        <position position="363"/>
    </location>
</feature>
<keyword evidence="5" id="KW-1185">Reference proteome</keyword>
<dbReference type="Proteomes" id="UP000730482">
    <property type="component" value="Unassembled WGS sequence"/>
</dbReference>
<gene>
    <name evidence="4" type="ORF">KGQ19_21550</name>
</gene>
<name>A0ABS5KTT9_9ACTN</name>
<evidence type="ECO:0000256" key="1">
    <source>
        <dbReference type="SAM" id="MobiDB-lite"/>
    </source>
</evidence>
<accession>A0ABS5KTT9</accession>
<dbReference type="Pfam" id="PF17032">
    <property type="entry name" value="Zn_ribbon_15"/>
    <property type="match status" value="1"/>
</dbReference>
<dbReference type="CDD" id="cd07177">
    <property type="entry name" value="terB_like"/>
    <property type="match status" value="1"/>
</dbReference>
<feature type="domain" description="Co-chaperone DjlA N-terminal" evidence="2">
    <location>
        <begin position="133"/>
        <end position="188"/>
    </location>
</feature>
<dbReference type="Pfam" id="PF05099">
    <property type="entry name" value="TerB"/>
    <property type="match status" value="1"/>
</dbReference>
<evidence type="ECO:0000313" key="4">
    <source>
        <dbReference type="EMBL" id="MBS2549453.1"/>
    </source>
</evidence>
<sequence>MIIWGWKTVFRVIGSGVFSCPACGADRNYERRKAQRFFTLFFIPLIPLKVVGEFVRCTYCKNDFQASVLSRPTAAQFTDLLQNSVRGVMVNVLRRGGWDHPAARATAVQEIVTAGAVGYAEPNLAQDMQVVPDDLSQMLAALAQQLPDTGREAMVTGATRVAAADGPIQPAERAIIDAVGASLGLSQPHVAGIVAAVAPGQGAAQAQAQAQPQAQPQAQAQAPVWGSAAAAAGGETMLIQAPQPAPATGAQDAVPAKAGSGMETMLIQAPQPAAATGAQDAVPPKAGSGMETMLIQAPQPAAATGAQDAVPPNAGSGMETMLIQTPQPASPAAAEDVAPQHPSSMETMLIPAQPPAPTQQPQP</sequence>
<feature type="region of interest" description="Disordered" evidence="1">
    <location>
        <begin position="326"/>
        <end position="363"/>
    </location>
</feature>
<evidence type="ECO:0000259" key="3">
    <source>
        <dbReference type="Pfam" id="PF17032"/>
    </source>
</evidence>
<dbReference type="InterPro" id="IPR007791">
    <property type="entry name" value="DjlA_N"/>
</dbReference>
<dbReference type="EMBL" id="JAAFYZ010000073">
    <property type="protein sequence ID" value="MBS2549453.1"/>
    <property type="molecule type" value="Genomic_DNA"/>
</dbReference>
<organism evidence="4 5">
    <name type="scientific">Catenulispora pinistramenti</name>
    <dbReference type="NCBI Taxonomy" id="2705254"/>
    <lineage>
        <taxon>Bacteria</taxon>
        <taxon>Bacillati</taxon>
        <taxon>Actinomycetota</taxon>
        <taxon>Actinomycetes</taxon>
        <taxon>Catenulisporales</taxon>
        <taxon>Catenulisporaceae</taxon>
        <taxon>Catenulispora</taxon>
    </lineage>
</organism>
<evidence type="ECO:0000313" key="5">
    <source>
        <dbReference type="Proteomes" id="UP000730482"/>
    </source>
</evidence>
<dbReference type="InterPro" id="IPR031493">
    <property type="entry name" value="Zinc_ribbon_15"/>
</dbReference>
<evidence type="ECO:0000259" key="2">
    <source>
        <dbReference type="Pfam" id="PF05099"/>
    </source>
</evidence>
<feature type="compositionally biased region" description="Pro residues" evidence="1">
    <location>
        <begin position="352"/>
        <end position="363"/>
    </location>
</feature>
<dbReference type="SUPFAM" id="SSF158682">
    <property type="entry name" value="TerB-like"/>
    <property type="match status" value="1"/>
</dbReference>
<reference evidence="4 5" key="1">
    <citation type="submission" date="2020-02" db="EMBL/GenBank/DDBJ databases">
        <title>Acidophilic actinobacteria isolated from forest soil.</title>
        <authorList>
            <person name="Golinska P."/>
        </authorList>
    </citation>
    <scope>NUCLEOTIDE SEQUENCE [LARGE SCALE GENOMIC DNA]</scope>
    <source>
        <strain evidence="4 5">NL8</strain>
    </source>
</reference>
<dbReference type="RefSeq" id="WP_212011013.1">
    <property type="nucleotide sequence ID" value="NZ_JAAFYZ010000073.1"/>
</dbReference>
<comment type="caution">
    <text evidence="4">The sequence shown here is derived from an EMBL/GenBank/DDBJ whole genome shotgun (WGS) entry which is preliminary data.</text>
</comment>
<dbReference type="InterPro" id="IPR029024">
    <property type="entry name" value="TerB-like"/>
</dbReference>
<dbReference type="Gene3D" id="1.10.3680.10">
    <property type="entry name" value="TerB-like"/>
    <property type="match status" value="1"/>
</dbReference>
<proteinExistence type="predicted"/>
<protein>
    <submittedName>
        <fullName evidence="4">TerB family tellurite resistance protein</fullName>
    </submittedName>
</protein>
<feature type="domain" description="Zinc-ribbon 15" evidence="3">
    <location>
        <begin position="19"/>
        <end position="67"/>
    </location>
</feature>